<organism evidence="1 2">
    <name type="scientific">Eiseniibacteriota bacterium</name>
    <dbReference type="NCBI Taxonomy" id="2212470"/>
    <lineage>
        <taxon>Bacteria</taxon>
        <taxon>Candidatus Eiseniibacteriota</taxon>
    </lineage>
</organism>
<proteinExistence type="predicted"/>
<comment type="caution">
    <text evidence="1">The sequence shown here is derived from an EMBL/GenBank/DDBJ whole genome shotgun (WGS) entry which is preliminary data.</text>
</comment>
<dbReference type="AlphaFoldDB" id="A0A538SJV4"/>
<sequence length="69" mass="8362">MWIREEEPPPFAALEATWIEQAGRAREVLSAVRDWKAEFEAHVFLFARYCWRWTQARTIRDRLRPSEAR</sequence>
<evidence type="ECO:0000313" key="1">
    <source>
        <dbReference type="EMBL" id="TMQ51660.1"/>
    </source>
</evidence>
<reference evidence="1 2" key="1">
    <citation type="journal article" date="2019" name="Nat. Microbiol.">
        <title>Mediterranean grassland soil C-N compound turnover is dependent on rainfall and depth, and is mediated by genomically divergent microorganisms.</title>
        <authorList>
            <person name="Diamond S."/>
            <person name="Andeer P.F."/>
            <person name="Li Z."/>
            <person name="Crits-Christoph A."/>
            <person name="Burstein D."/>
            <person name="Anantharaman K."/>
            <person name="Lane K.R."/>
            <person name="Thomas B.C."/>
            <person name="Pan C."/>
            <person name="Northen T.R."/>
            <person name="Banfield J.F."/>
        </authorList>
    </citation>
    <scope>NUCLEOTIDE SEQUENCE [LARGE SCALE GENOMIC DNA]</scope>
    <source>
        <strain evidence="1">WS_3</strain>
    </source>
</reference>
<dbReference type="Proteomes" id="UP000320184">
    <property type="component" value="Unassembled WGS sequence"/>
</dbReference>
<evidence type="ECO:0000313" key="2">
    <source>
        <dbReference type="Proteomes" id="UP000320184"/>
    </source>
</evidence>
<protein>
    <submittedName>
        <fullName evidence="1">Uncharacterized protein</fullName>
    </submittedName>
</protein>
<name>A0A538SJV4_UNCEI</name>
<dbReference type="EMBL" id="VBOT01000062">
    <property type="protein sequence ID" value="TMQ51660.1"/>
    <property type="molecule type" value="Genomic_DNA"/>
</dbReference>
<gene>
    <name evidence="1" type="ORF">E6K73_05270</name>
</gene>
<accession>A0A538SJV4</accession>